<evidence type="ECO:0000313" key="9">
    <source>
        <dbReference type="EMBL" id="MFD2420630.1"/>
    </source>
</evidence>
<protein>
    <recommendedName>
        <fullName evidence="2 5">Beta-lactamase</fullName>
        <ecNumber evidence="2 5">3.5.2.6</ecNumber>
    </recommendedName>
</protein>
<feature type="domain" description="Beta-lactamase class A catalytic" evidence="8">
    <location>
        <begin position="53"/>
        <end position="270"/>
    </location>
</feature>
<gene>
    <name evidence="9" type="primary">bla</name>
    <name evidence="9" type="ORF">ACFSXZ_30310</name>
</gene>
<evidence type="ECO:0000256" key="3">
    <source>
        <dbReference type="ARBA" id="ARBA00022801"/>
    </source>
</evidence>
<evidence type="ECO:0000256" key="1">
    <source>
        <dbReference type="ARBA" id="ARBA00009009"/>
    </source>
</evidence>
<dbReference type="GO" id="GO:0008800">
    <property type="term" value="F:beta-lactamase activity"/>
    <property type="evidence" value="ECO:0007669"/>
    <property type="project" value="UniProtKB-EC"/>
</dbReference>
<dbReference type="InterPro" id="IPR023650">
    <property type="entry name" value="Beta-lactam_class-A_AS"/>
</dbReference>
<comment type="catalytic activity">
    <reaction evidence="5">
        <text>a beta-lactam + H2O = a substituted beta-amino acid</text>
        <dbReference type="Rhea" id="RHEA:20401"/>
        <dbReference type="ChEBI" id="CHEBI:15377"/>
        <dbReference type="ChEBI" id="CHEBI:35627"/>
        <dbReference type="ChEBI" id="CHEBI:140347"/>
        <dbReference type="EC" id="3.5.2.6"/>
    </reaction>
</comment>
<dbReference type="InterPro" id="IPR012338">
    <property type="entry name" value="Beta-lactam/transpept-like"/>
</dbReference>
<reference evidence="10" key="1">
    <citation type="journal article" date="2019" name="Int. J. Syst. Evol. Microbiol.">
        <title>The Global Catalogue of Microorganisms (GCM) 10K type strain sequencing project: providing services to taxonomists for standard genome sequencing and annotation.</title>
        <authorList>
            <consortium name="The Broad Institute Genomics Platform"/>
            <consortium name="The Broad Institute Genome Sequencing Center for Infectious Disease"/>
            <person name="Wu L."/>
            <person name="Ma J."/>
        </authorList>
    </citation>
    <scope>NUCLEOTIDE SEQUENCE [LARGE SCALE GENOMIC DNA]</scope>
    <source>
        <strain evidence="10">CGMCC 4.7645</strain>
    </source>
</reference>
<feature type="signal peptide" evidence="7">
    <location>
        <begin position="1"/>
        <end position="19"/>
    </location>
</feature>
<dbReference type="PANTHER" id="PTHR35333:SF3">
    <property type="entry name" value="BETA-LACTAMASE-TYPE TRANSPEPTIDASE FOLD CONTAINING PROTEIN"/>
    <property type="match status" value="1"/>
</dbReference>
<evidence type="ECO:0000256" key="6">
    <source>
        <dbReference type="SAM" id="MobiDB-lite"/>
    </source>
</evidence>
<dbReference type="PROSITE" id="PS00146">
    <property type="entry name" value="BETA_LACTAMASE_A"/>
    <property type="match status" value="1"/>
</dbReference>
<name>A0ABW5G001_9PSEU</name>
<accession>A0ABW5G001</accession>
<evidence type="ECO:0000256" key="2">
    <source>
        <dbReference type="ARBA" id="ARBA00012865"/>
    </source>
</evidence>
<dbReference type="PANTHER" id="PTHR35333">
    <property type="entry name" value="BETA-LACTAMASE"/>
    <property type="match status" value="1"/>
</dbReference>
<comment type="caution">
    <text evidence="9">The sequence shown here is derived from an EMBL/GenBank/DDBJ whole genome shotgun (WGS) entry which is preliminary data.</text>
</comment>
<evidence type="ECO:0000256" key="4">
    <source>
        <dbReference type="ARBA" id="ARBA00023251"/>
    </source>
</evidence>
<dbReference type="PROSITE" id="PS51257">
    <property type="entry name" value="PROKAR_LIPOPROTEIN"/>
    <property type="match status" value="1"/>
</dbReference>
<evidence type="ECO:0000259" key="8">
    <source>
        <dbReference type="Pfam" id="PF13354"/>
    </source>
</evidence>
<dbReference type="InterPro" id="IPR045155">
    <property type="entry name" value="Beta-lactam_cat"/>
</dbReference>
<dbReference type="Proteomes" id="UP001597417">
    <property type="component" value="Unassembled WGS sequence"/>
</dbReference>
<dbReference type="EMBL" id="JBHUKR010000020">
    <property type="protein sequence ID" value="MFD2420630.1"/>
    <property type="molecule type" value="Genomic_DNA"/>
</dbReference>
<keyword evidence="7" id="KW-0732">Signal</keyword>
<feature type="region of interest" description="Disordered" evidence="6">
    <location>
        <begin position="170"/>
        <end position="191"/>
    </location>
</feature>
<dbReference type="Pfam" id="PF13354">
    <property type="entry name" value="Beta-lactamase2"/>
    <property type="match status" value="1"/>
</dbReference>
<evidence type="ECO:0000256" key="7">
    <source>
        <dbReference type="SAM" id="SignalP"/>
    </source>
</evidence>
<dbReference type="EC" id="3.5.2.6" evidence="2 5"/>
<evidence type="ECO:0000256" key="5">
    <source>
        <dbReference type="RuleBase" id="RU361140"/>
    </source>
</evidence>
<keyword evidence="4 5" id="KW-0046">Antibiotic resistance</keyword>
<dbReference type="NCBIfam" id="NF033103">
    <property type="entry name" value="bla_class_A"/>
    <property type="match status" value="1"/>
</dbReference>
<dbReference type="Gene3D" id="3.40.710.10">
    <property type="entry name" value="DD-peptidase/beta-lactamase superfamily"/>
    <property type="match status" value="1"/>
</dbReference>
<sequence>MSRRVLMAGGVTAILAACAAKTVPSGPPPVAAGAPPGSAELAALESRSGGRIGVYALDTGTGRTAGYRAGERFLLCSTHKVLAVAAILRLRTRQPGLLDRVIHYDSSQVLEYAPVTSHHVADGMTVSALCEAALTVSDNTAVNLLVGILGGPQAVTAFARTLGDPVTRLDRLEPDLNTGAPGDERDTSTPTAMGADLRALACGDALDPAGRDLLNGWLTAAGTGTDLVRASLPPGWRAGDKSGSGTHGEVNDLAVVWPPGRAPLVIAIYTAPADPASPTRRKTVAEATTIALRALGAS</sequence>
<dbReference type="PRINTS" id="PR00118">
    <property type="entry name" value="BLACTAMASEA"/>
</dbReference>
<evidence type="ECO:0000313" key="10">
    <source>
        <dbReference type="Proteomes" id="UP001597417"/>
    </source>
</evidence>
<dbReference type="InterPro" id="IPR000871">
    <property type="entry name" value="Beta-lactam_class-A"/>
</dbReference>
<comment type="similarity">
    <text evidence="1 5">Belongs to the class-A beta-lactamase family.</text>
</comment>
<feature type="chain" id="PRO_5047305824" description="Beta-lactamase" evidence="7">
    <location>
        <begin position="20"/>
        <end position="298"/>
    </location>
</feature>
<dbReference type="SUPFAM" id="SSF56601">
    <property type="entry name" value="beta-lactamase/transpeptidase-like"/>
    <property type="match status" value="1"/>
</dbReference>
<keyword evidence="3 5" id="KW-0378">Hydrolase</keyword>
<proteinExistence type="inferred from homology"/>
<keyword evidence="10" id="KW-1185">Reference proteome</keyword>
<organism evidence="9 10">
    <name type="scientific">Amycolatopsis pigmentata</name>
    <dbReference type="NCBI Taxonomy" id="450801"/>
    <lineage>
        <taxon>Bacteria</taxon>
        <taxon>Bacillati</taxon>
        <taxon>Actinomycetota</taxon>
        <taxon>Actinomycetes</taxon>
        <taxon>Pseudonocardiales</taxon>
        <taxon>Pseudonocardiaceae</taxon>
        <taxon>Amycolatopsis</taxon>
    </lineage>
</organism>
<dbReference type="RefSeq" id="WP_378268787.1">
    <property type="nucleotide sequence ID" value="NZ_JBHUKR010000020.1"/>
</dbReference>